<dbReference type="SUPFAM" id="SSF56672">
    <property type="entry name" value="DNA/RNA polymerases"/>
    <property type="match status" value="1"/>
</dbReference>
<reference evidence="9" key="1">
    <citation type="journal article" date="2019" name="Plant Biotechnol. J.">
        <title>Genome sequencing of the Australian wild diploid species Gossypium australe highlights disease resistance and delayed gland morphogenesis.</title>
        <authorList>
            <person name="Cai Y."/>
            <person name="Cai X."/>
            <person name="Wang Q."/>
            <person name="Wang P."/>
            <person name="Zhang Y."/>
            <person name="Cai C."/>
            <person name="Xu Y."/>
            <person name="Wang K."/>
            <person name="Zhou Z."/>
            <person name="Wang C."/>
            <person name="Geng S."/>
            <person name="Li B."/>
            <person name="Dong Q."/>
            <person name="Hou Y."/>
            <person name="Wang H."/>
            <person name="Ai P."/>
            <person name="Liu Z."/>
            <person name="Yi F."/>
            <person name="Sun M."/>
            <person name="An G."/>
            <person name="Cheng J."/>
            <person name="Zhang Y."/>
            <person name="Shi Q."/>
            <person name="Xie Y."/>
            <person name="Shi X."/>
            <person name="Chang Y."/>
            <person name="Huang F."/>
            <person name="Chen Y."/>
            <person name="Hong S."/>
            <person name="Mi L."/>
            <person name="Sun Q."/>
            <person name="Zhang L."/>
            <person name="Zhou B."/>
            <person name="Peng R."/>
            <person name="Zhang X."/>
            <person name="Liu F."/>
        </authorList>
    </citation>
    <scope>NUCLEOTIDE SEQUENCE [LARGE SCALE GENOMIC DNA]</scope>
    <source>
        <strain evidence="9">cv. PA1801</strain>
    </source>
</reference>
<evidence type="ECO:0000256" key="6">
    <source>
        <dbReference type="ARBA" id="ARBA00022918"/>
    </source>
</evidence>
<dbReference type="CDD" id="cd09274">
    <property type="entry name" value="RNase_HI_RT_Ty3"/>
    <property type="match status" value="1"/>
</dbReference>
<dbReference type="GO" id="GO:0003964">
    <property type="term" value="F:RNA-directed DNA polymerase activity"/>
    <property type="evidence" value="ECO:0007669"/>
    <property type="project" value="UniProtKB-KW"/>
</dbReference>
<keyword evidence="2" id="KW-0548">Nucleotidyltransferase</keyword>
<dbReference type="InterPro" id="IPR043128">
    <property type="entry name" value="Rev_trsase/Diguanyl_cyclase"/>
</dbReference>
<gene>
    <name evidence="8" type="ORF">EPI10_032078</name>
</gene>
<keyword evidence="5" id="KW-0378">Hydrolase</keyword>
<dbReference type="PANTHER" id="PTHR34072:SF59">
    <property type="entry name" value="CCHC-TYPE INTEGRASE"/>
    <property type="match status" value="1"/>
</dbReference>
<dbReference type="InterPro" id="IPR041373">
    <property type="entry name" value="RT_RNaseH"/>
</dbReference>
<dbReference type="Gene3D" id="3.30.70.270">
    <property type="match status" value="1"/>
</dbReference>
<dbReference type="AlphaFoldDB" id="A0A5B6X238"/>
<dbReference type="PANTHER" id="PTHR34072">
    <property type="entry name" value="ENZYMATIC POLYPROTEIN-RELATED"/>
    <property type="match status" value="1"/>
</dbReference>
<protein>
    <submittedName>
        <fullName evidence="8">DNA/RNA polymerases superfamily protein</fullName>
    </submittedName>
</protein>
<dbReference type="Proteomes" id="UP000325315">
    <property type="component" value="Unassembled WGS sequence"/>
</dbReference>
<evidence type="ECO:0000256" key="4">
    <source>
        <dbReference type="ARBA" id="ARBA00022759"/>
    </source>
</evidence>
<keyword evidence="9" id="KW-1185">Reference proteome</keyword>
<feature type="domain" description="Reverse transcriptase RNase H-like" evidence="7">
    <location>
        <begin position="213"/>
        <end position="278"/>
    </location>
</feature>
<evidence type="ECO:0000256" key="2">
    <source>
        <dbReference type="ARBA" id="ARBA00022695"/>
    </source>
</evidence>
<dbReference type="Pfam" id="PF17917">
    <property type="entry name" value="RT_RNaseH"/>
    <property type="match status" value="1"/>
</dbReference>
<keyword evidence="4" id="KW-0255">Endonuclease</keyword>
<evidence type="ECO:0000256" key="3">
    <source>
        <dbReference type="ARBA" id="ARBA00022722"/>
    </source>
</evidence>
<evidence type="ECO:0000313" key="8">
    <source>
        <dbReference type="EMBL" id="KAA3488309.1"/>
    </source>
</evidence>
<dbReference type="OrthoDB" id="1738613at2759"/>
<comment type="caution">
    <text evidence="8">The sequence shown here is derived from an EMBL/GenBank/DDBJ whole genome shotgun (WGS) entry which is preliminary data.</text>
</comment>
<keyword evidence="3" id="KW-0540">Nuclease</keyword>
<evidence type="ECO:0000256" key="1">
    <source>
        <dbReference type="ARBA" id="ARBA00022679"/>
    </source>
</evidence>
<evidence type="ECO:0000256" key="5">
    <source>
        <dbReference type="ARBA" id="ARBA00022801"/>
    </source>
</evidence>
<accession>A0A5B6X238</accession>
<dbReference type="GO" id="GO:0016787">
    <property type="term" value="F:hydrolase activity"/>
    <property type="evidence" value="ECO:0007669"/>
    <property type="project" value="UniProtKB-KW"/>
</dbReference>
<dbReference type="GO" id="GO:0004519">
    <property type="term" value="F:endonuclease activity"/>
    <property type="evidence" value="ECO:0007669"/>
    <property type="project" value="UniProtKB-KW"/>
</dbReference>
<name>A0A5B6X238_9ROSI</name>
<organism evidence="8 9">
    <name type="scientific">Gossypium australe</name>
    <dbReference type="NCBI Taxonomy" id="47621"/>
    <lineage>
        <taxon>Eukaryota</taxon>
        <taxon>Viridiplantae</taxon>
        <taxon>Streptophyta</taxon>
        <taxon>Embryophyta</taxon>
        <taxon>Tracheophyta</taxon>
        <taxon>Spermatophyta</taxon>
        <taxon>Magnoliopsida</taxon>
        <taxon>eudicotyledons</taxon>
        <taxon>Gunneridae</taxon>
        <taxon>Pentapetalae</taxon>
        <taxon>rosids</taxon>
        <taxon>malvids</taxon>
        <taxon>Malvales</taxon>
        <taxon>Malvaceae</taxon>
        <taxon>Malvoideae</taxon>
        <taxon>Gossypium</taxon>
    </lineage>
</organism>
<keyword evidence="6" id="KW-0695">RNA-directed DNA polymerase</keyword>
<evidence type="ECO:0000313" key="9">
    <source>
        <dbReference type="Proteomes" id="UP000325315"/>
    </source>
</evidence>
<sequence>MDWLMLHDVVVNCRLEQIDLKCQIGEMITVESKRPNSVARKLIHKGGVAFLAYILDTRDLNPKLDQVSIMNEFTDVFPEELLRLLPECEVEFGAPVLFVKKERLVMRLCIYYRQLKCATVSSKIDLKSGYHQLRPHLDRFVVVFIDDILIYSKIESEHILREKQLYAKFIKCEFWLREVGFLGHVISADGIRVGPSKISGIVNCKTPKNVFELKPHERNYPTHDLELAAIVFTLKIWKHYLYDERCDVYINHKSLKYLMTQTKLNLRQRRWLELFKDYDLVIDYHSRKANVVANASSRK</sequence>
<proteinExistence type="predicted"/>
<evidence type="ECO:0000259" key="7">
    <source>
        <dbReference type="Pfam" id="PF17917"/>
    </source>
</evidence>
<keyword evidence="1" id="KW-0808">Transferase</keyword>
<dbReference type="EMBL" id="SMMG02000001">
    <property type="protein sequence ID" value="KAA3488309.1"/>
    <property type="molecule type" value="Genomic_DNA"/>
</dbReference>
<dbReference type="InterPro" id="IPR043502">
    <property type="entry name" value="DNA/RNA_pol_sf"/>
</dbReference>